<accession>T1AEN4</accession>
<feature type="region of interest" description="Disordered" evidence="1">
    <location>
        <begin position="26"/>
        <end position="60"/>
    </location>
</feature>
<name>T1AEN4_9ZZZZ</name>
<gene>
    <name evidence="2" type="ORF">B2A_05652</name>
</gene>
<dbReference type="EMBL" id="AUZZ01003934">
    <property type="protein sequence ID" value="EQD55567.1"/>
    <property type="molecule type" value="Genomic_DNA"/>
</dbReference>
<organism evidence="2">
    <name type="scientific">mine drainage metagenome</name>
    <dbReference type="NCBI Taxonomy" id="410659"/>
    <lineage>
        <taxon>unclassified sequences</taxon>
        <taxon>metagenomes</taxon>
        <taxon>ecological metagenomes</taxon>
    </lineage>
</organism>
<reference evidence="2" key="2">
    <citation type="journal article" date="2014" name="ISME J.">
        <title>Microbial stratification in low pH oxic and suboxic macroscopic growths along an acid mine drainage.</title>
        <authorList>
            <person name="Mendez-Garcia C."/>
            <person name="Mesa V."/>
            <person name="Sprenger R.R."/>
            <person name="Richter M."/>
            <person name="Diez M.S."/>
            <person name="Solano J."/>
            <person name="Bargiela R."/>
            <person name="Golyshina O.V."/>
            <person name="Manteca A."/>
            <person name="Ramos J.L."/>
            <person name="Gallego J.R."/>
            <person name="Llorente I."/>
            <person name="Martins Dos Santos V.A."/>
            <person name="Jensen O.N."/>
            <person name="Pelaez A.I."/>
            <person name="Sanchez J."/>
            <person name="Ferrer M."/>
        </authorList>
    </citation>
    <scope>NUCLEOTIDE SEQUENCE</scope>
</reference>
<proteinExistence type="predicted"/>
<reference evidence="2" key="1">
    <citation type="submission" date="2013-08" db="EMBL/GenBank/DDBJ databases">
        <authorList>
            <person name="Mendez C."/>
            <person name="Richter M."/>
            <person name="Ferrer M."/>
            <person name="Sanchez J."/>
        </authorList>
    </citation>
    <scope>NUCLEOTIDE SEQUENCE</scope>
</reference>
<protein>
    <submittedName>
        <fullName evidence="2">Uncharacterized protein</fullName>
    </submittedName>
</protein>
<dbReference type="AlphaFoldDB" id="T1AEN4"/>
<feature type="non-terminal residue" evidence="2">
    <location>
        <position position="60"/>
    </location>
</feature>
<sequence length="60" mass="6903">MLTEMARRTVRNFGIRMDEFHNDSTTITLSGDYEDADGTDKRGKTSLKVTYGHNKDHRPD</sequence>
<comment type="caution">
    <text evidence="2">The sequence shown here is derived from an EMBL/GenBank/DDBJ whole genome shotgun (WGS) entry which is preliminary data.</text>
</comment>
<evidence type="ECO:0000313" key="2">
    <source>
        <dbReference type="EMBL" id="EQD55567.1"/>
    </source>
</evidence>
<evidence type="ECO:0000256" key="1">
    <source>
        <dbReference type="SAM" id="MobiDB-lite"/>
    </source>
</evidence>